<dbReference type="SMART" id="SM00353">
    <property type="entry name" value="HLH"/>
    <property type="match status" value="1"/>
</dbReference>
<dbReference type="Gene3D" id="4.10.280.10">
    <property type="entry name" value="Helix-loop-helix DNA-binding domain"/>
    <property type="match status" value="1"/>
</dbReference>
<organism evidence="7 8">
    <name type="scientific">Trapa incisa</name>
    <dbReference type="NCBI Taxonomy" id="236973"/>
    <lineage>
        <taxon>Eukaryota</taxon>
        <taxon>Viridiplantae</taxon>
        <taxon>Streptophyta</taxon>
        <taxon>Embryophyta</taxon>
        <taxon>Tracheophyta</taxon>
        <taxon>Spermatophyta</taxon>
        <taxon>Magnoliopsida</taxon>
        <taxon>eudicotyledons</taxon>
        <taxon>Gunneridae</taxon>
        <taxon>Pentapetalae</taxon>
        <taxon>rosids</taxon>
        <taxon>malvids</taxon>
        <taxon>Myrtales</taxon>
        <taxon>Lythraceae</taxon>
        <taxon>Trapa</taxon>
    </lineage>
</organism>
<dbReference type="GO" id="GO:0005634">
    <property type="term" value="C:nucleus"/>
    <property type="evidence" value="ECO:0007669"/>
    <property type="project" value="UniProtKB-SubCell"/>
</dbReference>
<evidence type="ECO:0000313" key="8">
    <source>
        <dbReference type="Proteomes" id="UP001345219"/>
    </source>
</evidence>
<gene>
    <name evidence="7" type="ORF">SAY87_008924</name>
</gene>
<dbReference type="PANTHER" id="PTHR46412:SF9">
    <property type="entry name" value="TRANSCRIPTION FACTOR BIM3"/>
    <property type="match status" value="1"/>
</dbReference>
<evidence type="ECO:0000256" key="2">
    <source>
        <dbReference type="ARBA" id="ARBA00023015"/>
    </source>
</evidence>
<evidence type="ECO:0000259" key="6">
    <source>
        <dbReference type="PROSITE" id="PS50888"/>
    </source>
</evidence>
<feature type="compositionally biased region" description="Basic and acidic residues" evidence="5">
    <location>
        <begin position="19"/>
        <end position="34"/>
    </location>
</feature>
<dbReference type="InterPro" id="IPR011598">
    <property type="entry name" value="bHLH_dom"/>
</dbReference>
<evidence type="ECO:0000313" key="7">
    <source>
        <dbReference type="EMBL" id="KAK4755167.1"/>
    </source>
</evidence>
<dbReference type="PROSITE" id="PS50888">
    <property type="entry name" value="BHLH"/>
    <property type="match status" value="1"/>
</dbReference>
<keyword evidence="2" id="KW-0805">Transcription regulation</keyword>
<dbReference type="Proteomes" id="UP001345219">
    <property type="component" value="Chromosome 8"/>
</dbReference>
<comment type="subcellular location">
    <subcellularLocation>
        <location evidence="1">Nucleus</location>
    </subcellularLocation>
</comment>
<dbReference type="GO" id="GO:0006351">
    <property type="term" value="P:DNA-templated transcription"/>
    <property type="evidence" value="ECO:0007669"/>
    <property type="project" value="InterPro"/>
</dbReference>
<evidence type="ECO:0000256" key="3">
    <source>
        <dbReference type="ARBA" id="ARBA00023163"/>
    </source>
</evidence>
<protein>
    <recommendedName>
        <fullName evidence="6">BHLH domain-containing protein</fullName>
    </recommendedName>
</protein>
<feature type="domain" description="BHLH" evidence="6">
    <location>
        <begin position="51"/>
        <end position="101"/>
    </location>
</feature>
<evidence type="ECO:0000256" key="1">
    <source>
        <dbReference type="ARBA" id="ARBA00004123"/>
    </source>
</evidence>
<keyword evidence="4" id="KW-0539">Nucleus</keyword>
<dbReference type="GO" id="GO:0003700">
    <property type="term" value="F:DNA-binding transcription factor activity"/>
    <property type="evidence" value="ECO:0007669"/>
    <property type="project" value="InterPro"/>
</dbReference>
<dbReference type="SUPFAM" id="SSF47459">
    <property type="entry name" value="HLH, helix-loop-helix DNA-binding domain"/>
    <property type="match status" value="1"/>
</dbReference>
<sequence>MARPPGSYQHDEDLEEDEKPCYGEDFIHYHDSSSHKAGAGKMDEKRGSVNDRRTKHSETEQRRRSKINERFQVLRDIIPQNDQRRDKASFLLEVVEYIRFLQEKVQMYEGLYHGGYNQEQTKQTPWRNNSWTVDNHDEPAGAIQNGKSHGSNVLCELRNVNSCVEFYAAVPLQMRSGTLAPVVRDDLSGTVQQPLPDVGGMVFHPQPQLWPAIPLSADCILPNNSGNQHEPLDIENGSESLSSAYSRRILSTLTEALQNNGVDMSQASISVQIDVGKHASFGASSTLSSKDHNNDRQCIPAVALGGEKSHG</sequence>
<evidence type="ECO:0000256" key="5">
    <source>
        <dbReference type="SAM" id="MobiDB-lite"/>
    </source>
</evidence>
<keyword evidence="3" id="KW-0804">Transcription</keyword>
<evidence type="ECO:0000256" key="4">
    <source>
        <dbReference type="ARBA" id="ARBA00023242"/>
    </source>
</evidence>
<name>A0AAN7JXZ1_9MYRT</name>
<dbReference type="InterPro" id="IPR036638">
    <property type="entry name" value="HLH_DNA-bd_sf"/>
</dbReference>
<dbReference type="AlphaFoldDB" id="A0AAN7JXZ1"/>
<dbReference type="EMBL" id="JAXIOK010000014">
    <property type="protein sequence ID" value="KAK4755167.1"/>
    <property type="molecule type" value="Genomic_DNA"/>
</dbReference>
<dbReference type="InterPro" id="IPR044295">
    <property type="entry name" value="BIM1/2/3"/>
</dbReference>
<reference evidence="7 8" key="1">
    <citation type="journal article" date="2023" name="Hortic Res">
        <title>Pangenome of water caltrop reveals structural variations and asymmetric subgenome divergence after allopolyploidization.</title>
        <authorList>
            <person name="Zhang X."/>
            <person name="Chen Y."/>
            <person name="Wang L."/>
            <person name="Yuan Y."/>
            <person name="Fang M."/>
            <person name="Shi L."/>
            <person name="Lu R."/>
            <person name="Comes H.P."/>
            <person name="Ma Y."/>
            <person name="Chen Y."/>
            <person name="Huang G."/>
            <person name="Zhou Y."/>
            <person name="Zheng Z."/>
            <person name="Qiu Y."/>
        </authorList>
    </citation>
    <scope>NUCLEOTIDE SEQUENCE [LARGE SCALE GENOMIC DNA]</scope>
    <source>
        <tissue evidence="7">Roots</tissue>
    </source>
</reference>
<comment type="caution">
    <text evidence="7">The sequence shown here is derived from an EMBL/GenBank/DDBJ whole genome shotgun (WGS) entry which is preliminary data.</text>
</comment>
<keyword evidence="8" id="KW-1185">Reference proteome</keyword>
<dbReference type="Pfam" id="PF00010">
    <property type="entry name" value="HLH"/>
    <property type="match status" value="1"/>
</dbReference>
<dbReference type="CDD" id="cd11453">
    <property type="entry name" value="bHLH_AtBIM_like"/>
    <property type="match status" value="1"/>
</dbReference>
<feature type="compositionally biased region" description="Basic and acidic residues" evidence="5">
    <location>
        <begin position="41"/>
        <end position="66"/>
    </location>
</feature>
<accession>A0AAN7JXZ1</accession>
<feature type="region of interest" description="Disordered" evidence="5">
    <location>
        <begin position="1"/>
        <end position="66"/>
    </location>
</feature>
<dbReference type="GO" id="GO:0046983">
    <property type="term" value="F:protein dimerization activity"/>
    <property type="evidence" value="ECO:0007669"/>
    <property type="project" value="InterPro"/>
</dbReference>
<dbReference type="PANTHER" id="PTHR46412">
    <property type="entry name" value="BES1-INTERACTING MYC-LIKE PROTEIN"/>
    <property type="match status" value="1"/>
</dbReference>
<proteinExistence type="predicted"/>